<reference evidence="2 3" key="1">
    <citation type="submission" date="2016-10" db="EMBL/GenBank/DDBJ databases">
        <authorList>
            <person name="de Groot N.N."/>
        </authorList>
    </citation>
    <scope>NUCLEOTIDE SEQUENCE [LARGE SCALE GENOMIC DNA]</scope>
    <source>
        <strain evidence="2 3">CGMCC 4.1877</strain>
    </source>
</reference>
<dbReference type="InterPro" id="IPR000073">
    <property type="entry name" value="AB_hydrolase_1"/>
</dbReference>
<name>A0A1I5EPR5_PSUAM</name>
<evidence type="ECO:0000313" key="2">
    <source>
        <dbReference type="EMBL" id="SFO13502.1"/>
    </source>
</evidence>
<dbReference type="EMBL" id="FOUY01000032">
    <property type="protein sequence ID" value="SFO13502.1"/>
    <property type="molecule type" value="Genomic_DNA"/>
</dbReference>
<keyword evidence="3" id="KW-1185">Reference proteome</keyword>
<dbReference type="InterPro" id="IPR050228">
    <property type="entry name" value="Carboxylesterase_BioH"/>
</dbReference>
<dbReference type="RefSeq" id="WP_218162920.1">
    <property type="nucleotide sequence ID" value="NZ_FOUY01000032.1"/>
</dbReference>
<feature type="domain" description="AB hydrolase-1" evidence="1">
    <location>
        <begin position="35"/>
        <end position="272"/>
    </location>
</feature>
<dbReference type="Proteomes" id="UP000199614">
    <property type="component" value="Unassembled WGS sequence"/>
</dbReference>
<organism evidence="2 3">
    <name type="scientific">Pseudonocardia ammonioxydans</name>
    <dbReference type="NCBI Taxonomy" id="260086"/>
    <lineage>
        <taxon>Bacteria</taxon>
        <taxon>Bacillati</taxon>
        <taxon>Actinomycetota</taxon>
        <taxon>Actinomycetes</taxon>
        <taxon>Pseudonocardiales</taxon>
        <taxon>Pseudonocardiaceae</taxon>
        <taxon>Pseudonocardia</taxon>
    </lineage>
</organism>
<dbReference type="InterPro" id="IPR029058">
    <property type="entry name" value="AB_hydrolase_fold"/>
</dbReference>
<dbReference type="PANTHER" id="PTHR43194">
    <property type="entry name" value="HYDROLASE ALPHA/BETA FOLD FAMILY"/>
    <property type="match status" value="1"/>
</dbReference>
<evidence type="ECO:0000259" key="1">
    <source>
        <dbReference type="Pfam" id="PF12697"/>
    </source>
</evidence>
<dbReference type="STRING" id="260086.SAMN05216207_103225"/>
<dbReference type="AlphaFoldDB" id="A0A1I5EPR5"/>
<sequence length="280" mass="29874">MFLPLAHMGAPAFLPVPGGRLAYRDTGPRADGPPVVLLHGGGLDGRMWARQVAALSERRVIVPDTRGHGGSSTPDGPFRPCEDLVALLEHLDTAPAVLVGLSMGGRIAADTALVRPDLVDRVAVSGVGVGAPDFRDPWTLGVFAEWARAQQELDADAWVEAFLQFVRGPYRSDDEVAPLVLDEVRLMVVDVLTHHLPDDVTAAGPPMEFLDGAADRAAEFPVPLLGIVGALDGDDHRREVADAVAAVPDGQLVTIPDTAHYPNMERPVEFTDALLTFLAR</sequence>
<dbReference type="PRINTS" id="PR00111">
    <property type="entry name" value="ABHYDROLASE"/>
</dbReference>
<dbReference type="SUPFAM" id="SSF53474">
    <property type="entry name" value="alpha/beta-Hydrolases"/>
    <property type="match status" value="1"/>
</dbReference>
<evidence type="ECO:0000313" key="3">
    <source>
        <dbReference type="Proteomes" id="UP000199614"/>
    </source>
</evidence>
<accession>A0A1I5EPR5</accession>
<dbReference type="Pfam" id="PF12697">
    <property type="entry name" value="Abhydrolase_6"/>
    <property type="match status" value="1"/>
</dbReference>
<dbReference type="Gene3D" id="3.40.50.1820">
    <property type="entry name" value="alpha/beta hydrolase"/>
    <property type="match status" value="1"/>
</dbReference>
<proteinExistence type="predicted"/>
<protein>
    <submittedName>
        <fullName evidence="2">Pimeloyl-ACP methyl ester carboxylesterase</fullName>
    </submittedName>
</protein>
<gene>
    <name evidence="2" type="ORF">SAMN05216207_103225</name>
</gene>
<dbReference type="PANTHER" id="PTHR43194:SF2">
    <property type="entry name" value="PEROXISOMAL MEMBRANE PROTEIN LPX1"/>
    <property type="match status" value="1"/>
</dbReference>
<dbReference type="GO" id="GO:0003824">
    <property type="term" value="F:catalytic activity"/>
    <property type="evidence" value="ECO:0007669"/>
    <property type="project" value="UniProtKB-ARBA"/>
</dbReference>